<evidence type="ECO:0000256" key="4">
    <source>
        <dbReference type="ARBA" id="ARBA00022984"/>
    </source>
</evidence>
<proteinExistence type="predicted"/>
<feature type="region of interest" description="Disordered" evidence="8">
    <location>
        <begin position="42"/>
        <end position="63"/>
    </location>
</feature>
<dbReference type="GO" id="GO:0018104">
    <property type="term" value="P:peptidoglycan-protein cross-linking"/>
    <property type="evidence" value="ECO:0007669"/>
    <property type="project" value="TreeGrafter"/>
</dbReference>
<feature type="transmembrane region" description="Helical" evidence="9">
    <location>
        <begin position="12"/>
        <end position="40"/>
    </location>
</feature>
<evidence type="ECO:0000256" key="3">
    <source>
        <dbReference type="ARBA" id="ARBA00022960"/>
    </source>
</evidence>
<dbReference type="RefSeq" id="WP_074711564.1">
    <property type="nucleotide sequence ID" value="NZ_FNTV01000001.1"/>
</dbReference>
<dbReference type="Gene3D" id="2.60.40.3710">
    <property type="match status" value="1"/>
</dbReference>
<dbReference type="GO" id="GO:0071555">
    <property type="term" value="P:cell wall organization"/>
    <property type="evidence" value="ECO:0007669"/>
    <property type="project" value="UniProtKB-UniRule"/>
</dbReference>
<feature type="active site" description="Proton donor/acceptor" evidence="7">
    <location>
        <position position="347"/>
    </location>
</feature>
<dbReference type="EMBL" id="FNTV01000001">
    <property type="protein sequence ID" value="SEE65849.1"/>
    <property type="molecule type" value="Genomic_DNA"/>
</dbReference>
<dbReference type="Pfam" id="PF03734">
    <property type="entry name" value="YkuD"/>
    <property type="match status" value="1"/>
</dbReference>
<dbReference type="UniPathway" id="UPA00219"/>
<feature type="domain" description="L,D-TPase catalytic" evidence="10">
    <location>
        <begin position="262"/>
        <end position="390"/>
    </location>
</feature>
<feature type="active site" description="Nucleophile" evidence="7">
    <location>
        <position position="366"/>
    </location>
</feature>
<evidence type="ECO:0000256" key="9">
    <source>
        <dbReference type="SAM" id="Phobius"/>
    </source>
</evidence>
<evidence type="ECO:0000256" key="1">
    <source>
        <dbReference type="ARBA" id="ARBA00004752"/>
    </source>
</evidence>
<evidence type="ECO:0000259" key="10">
    <source>
        <dbReference type="PROSITE" id="PS52029"/>
    </source>
</evidence>
<keyword evidence="2" id="KW-0808">Transferase</keyword>
<sequence length="416" mass="43744">MSQPDQSKKSRLGLKIALAAVVVLAIGGGGIGVAAANSWLPGEHPSATQTETATPSAVPTTPAATPVTLALSPKTGATSINPADEVTALAENGTVYSAVLKETATGETIDGGLFISGRKWVSSGPLQFATDYTFDVTTEDEAGNRSTTVSTFTTVPASNEADLAMYPATGSTVGVAQPLQFTFSEPVKNKEAVEKAISITASSGQKGAFRWYSDTLLRYRAEDFWAANTKITVEMKLFGVDFGDGQIGNFNKTDVVQIGNKVEMVADAANLKASIYINGALVKEYPVTMGDERFPSASGYLVLLSDKQRNAHFVASSIGLKPGDPANYGEVDVEYASRLTPSGEFIHQATDSAMPYLGQVNLSHGCIGMSAEGASWVFNNMGTGDLVHVVGSPNETIAPTDGFGDWNIPFAQYAQR</sequence>
<dbReference type="AlphaFoldDB" id="A0A1H5KLW1"/>
<evidence type="ECO:0000256" key="5">
    <source>
        <dbReference type="ARBA" id="ARBA00023315"/>
    </source>
</evidence>
<dbReference type="PROSITE" id="PS52029">
    <property type="entry name" value="LD_TPASE"/>
    <property type="match status" value="1"/>
</dbReference>
<feature type="compositionally biased region" description="Low complexity" evidence="8">
    <location>
        <begin position="52"/>
        <end position="63"/>
    </location>
</feature>
<reference evidence="11 12" key="1">
    <citation type="submission" date="2016-10" db="EMBL/GenBank/DDBJ databases">
        <authorList>
            <person name="de Groot N.N."/>
        </authorList>
    </citation>
    <scope>NUCLEOTIDE SEQUENCE [LARGE SCALE GENOMIC DNA]</scope>
    <source>
        <strain evidence="11 12">DSM 22274</strain>
    </source>
</reference>
<keyword evidence="4 7" id="KW-0573">Peptidoglycan synthesis</keyword>
<gene>
    <name evidence="11" type="ORF">SAMN04489740_2078</name>
</gene>
<keyword evidence="3 7" id="KW-0133">Cell shape</keyword>
<evidence type="ECO:0000313" key="12">
    <source>
        <dbReference type="Proteomes" id="UP000182725"/>
    </source>
</evidence>
<comment type="pathway">
    <text evidence="1 7">Cell wall biogenesis; peptidoglycan biosynthesis.</text>
</comment>
<dbReference type="CDD" id="cd16913">
    <property type="entry name" value="YkuD_like"/>
    <property type="match status" value="1"/>
</dbReference>
<dbReference type="SUPFAM" id="SSF141523">
    <property type="entry name" value="L,D-transpeptidase catalytic domain-like"/>
    <property type="match status" value="1"/>
</dbReference>
<evidence type="ECO:0000256" key="7">
    <source>
        <dbReference type="PROSITE-ProRule" id="PRU01373"/>
    </source>
</evidence>
<evidence type="ECO:0000256" key="6">
    <source>
        <dbReference type="ARBA" id="ARBA00023316"/>
    </source>
</evidence>
<keyword evidence="9" id="KW-0472">Membrane</keyword>
<dbReference type="GO" id="GO:0008360">
    <property type="term" value="P:regulation of cell shape"/>
    <property type="evidence" value="ECO:0007669"/>
    <property type="project" value="UniProtKB-UniRule"/>
</dbReference>
<keyword evidence="9" id="KW-1133">Transmembrane helix</keyword>
<dbReference type="GO" id="GO:0071972">
    <property type="term" value="F:peptidoglycan L,D-transpeptidase activity"/>
    <property type="evidence" value="ECO:0007669"/>
    <property type="project" value="TreeGrafter"/>
</dbReference>
<accession>A0A1H5KLW1</accession>
<dbReference type="InterPro" id="IPR038063">
    <property type="entry name" value="Transpep_catalytic_dom"/>
</dbReference>
<evidence type="ECO:0000256" key="2">
    <source>
        <dbReference type="ARBA" id="ARBA00022679"/>
    </source>
</evidence>
<dbReference type="Gene3D" id="2.40.440.10">
    <property type="entry name" value="L,D-transpeptidase catalytic domain-like"/>
    <property type="match status" value="1"/>
</dbReference>
<dbReference type="CDD" id="cd13432">
    <property type="entry name" value="LDT_IgD_like_2"/>
    <property type="match status" value="1"/>
</dbReference>
<dbReference type="InterPro" id="IPR050979">
    <property type="entry name" value="LD-transpeptidase"/>
</dbReference>
<evidence type="ECO:0000313" key="11">
    <source>
        <dbReference type="EMBL" id="SEE65849.1"/>
    </source>
</evidence>
<dbReference type="InterPro" id="IPR005490">
    <property type="entry name" value="LD_TPept_cat_dom"/>
</dbReference>
<keyword evidence="9" id="KW-0812">Transmembrane</keyword>
<keyword evidence="5" id="KW-0012">Acyltransferase</keyword>
<keyword evidence="11" id="KW-0449">Lipoprotein</keyword>
<evidence type="ECO:0000256" key="8">
    <source>
        <dbReference type="SAM" id="MobiDB-lite"/>
    </source>
</evidence>
<organism evidence="11 12">
    <name type="scientific">Arthrobacter alpinus</name>
    <dbReference type="NCBI Taxonomy" id="656366"/>
    <lineage>
        <taxon>Bacteria</taxon>
        <taxon>Bacillati</taxon>
        <taxon>Actinomycetota</taxon>
        <taxon>Actinomycetes</taxon>
        <taxon>Micrococcales</taxon>
        <taxon>Micrococcaceae</taxon>
        <taxon>Arthrobacter</taxon>
    </lineage>
</organism>
<protein>
    <submittedName>
        <fullName evidence="11">Lipoprotein-anchoring transpeptidase ErfK/SrfK</fullName>
    </submittedName>
</protein>
<dbReference type="PANTHER" id="PTHR30582:SF2">
    <property type="entry name" value="L,D-TRANSPEPTIDASE YCIB-RELATED"/>
    <property type="match status" value="1"/>
</dbReference>
<dbReference type="InterPro" id="IPR041280">
    <property type="entry name" value="Big_10"/>
</dbReference>
<dbReference type="GO" id="GO:0016746">
    <property type="term" value="F:acyltransferase activity"/>
    <property type="evidence" value="ECO:0007669"/>
    <property type="project" value="UniProtKB-KW"/>
</dbReference>
<dbReference type="GO" id="GO:0005576">
    <property type="term" value="C:extracellular region"/>
    <property type="evidence" value="ECO:0007669"/>
    <property type="project" value="TreeGrafter"/>
</dbReference>
<name>A0A1H5KLW1_9MICC</name>
<dbReference type="Gene3D" id="2.60.40.3780">
    <property type="match status" value="1"/>
</dbReference>
<dbReference type="PANTHER" id="PTHR30582">
    <property type="entry name" value="L,D-TRANSPEPTIDASE"/>
    <property type="match status" value="1"/>
</dbReference>
<dbReference type="Proteomes" id="UP000182725">
    <property type="component" value="Unassembled WGS sequence"/>
</dbReference>
<keyword evidence="6 7" id="KW-0961">Cell wall biogenesis/degradation</keyword>
<dbReference type="Pfam" id="PF17964">
    <property type="entry name" value="Big_10"/>
    <property type="match status" value="1"/>
</dbReference>